<reference evidence="1 2" key="1">
    <citation type="submission" date="2022-01" db="EMBL/GenBank/DDBJ databases">
        <authorList>
            <person name="Stokar-Avihail A."/>
        </authorList>
    </citation>
    <scope>NUCLEOTIDE SEQUENCE [LARGE SCALE GENOMIC DNA]</scope>
</reference>
<protein>
    <submittedName>
        <fullName evidence="1">Uncharacterized protein</fullName>
    </submittedName>
</protein>
<dbReference type="Proteomes" id="UP000831021">
    <property type="component" value="Segment"/>
</dbReference>
<proteinExistence type="predicted"/>
<keyword evidence="2" id="KW-1185">Reference proteome</keyword>
<gene>
    <name evidence="1" type="ORF">fado_103</name>
</gene>
<dbReference type="EMBL" id="OM236516">
    <property type="protein sequence ID" value="UNY48818.1"/>
    <property type="molecule type" value="Genomic_DNA"/>
</dbReference>
<evidence type="ECO:0000313" key="1">
    <source>
        <dbReference type="EMBL" id="UNY48818.1"/>
    </source>
</evidence>
<organism evidence="1 2">
    <name type="scientific">Bacillus phage FADO</name>
    <dbReference type="NCBI Taxonomy" id="2917160"/>
    <lineage>
        <taxon>Viruses</taxon>
        <taxon>Duplodnaviria</taxon>
        <taxon>Heunggongvirae</taxon>
        <taxon>Uroviricota</taxon>
        <taxon>Caudoviricetes</taxon>
        <taxon>Heleneionescovirinae</taxon>
        <taxon>Zhangjivirus</taxon>
        <taxon>Zhangjivirus fado</taxon>
    </lineage>
</organism>
<sequence>MTRFNGVQLTDESIQKTRKWFADNAMVCIEEVKSGKVYVNDRESYFAWRNKEAKEYMEGKHDHTVTFLQRAYFIQTGESVALLP</sequence>
<accession>A0AAE9K717</accession>
<name>A0AAE9K717_9CAUD</name>
<evidence type="ECO:0000313" key="2">
    <source>
        <dbReference type="Proteomes" id="UP000831021"/>
    </source>
</evidence>